<protein>
    <recommendedName>
        <fullName evidence="2">UspA domain-containing protein</fullName>
    </recommendedName>
</protein>
<dbReference type="AlphaFoldDB" id="A0A0F9VLY6"/>
<dbReference type="EMBL" id="LAZR01000017">
    <property type="protein sequence ID" value="KKO06156.1"/>
    <property type="molecule type" value="Genomic_DNA"/>
</dbReference>
<comment type="caution">
    <text evidence="1">The sequence shown here is derived from an EMBL/GenBank/DDBJ whole genome shotgun (WGS) entry which is preliminary data.</text>
</comment>
<evidence type="ECO:0008006" key="2">
    <source>
        <dbReference type="Google" id="ProtNLM"/>
    </source>
</evidence>
<dbReference type="Gene3D" id="3.40.50.12370">
    <property type="match status" value="1"/>
</dbReference>
<evidence type="ECO:0000313" key="1">
    <source>
        <dbReference type="EMBL" id="KKO06156.1"/>
    </source>
</evidence>
<name>A0A0F9VLY6_9ZZZZ</name>
<dbReference type="SUPFAM" id="SSF52402">
    <property type="entry name" value="Adenine nucleotide alpha hydrolases-like"/>
    <property type="match status" value="1"/>
</dbReference>
<reference evidence="1" key="1">
    <citation type="journal article" date="2015" name="Nature">
        <title>Complex archaea that bridge the gap between prokaryotes and eukaryotes.</title>
        <authorList>
            <person name="Spang A."/>
            <person name="Saw J.H."/>
            <person name="Jorgensen S.L."/>
            <person name="Zaremba-Niedzwiedzka K."/>
            <person name="Martijn J."/>
            <person name="Lind A.E."/>
            <person name="van Eijk R."/>
            <person name="Schleper C."/>
            <person name="Guy L."/>
            <person name="Ettema T.J."/>
        </authorList>
    </citation>
    <scope>NUCLEOTIDE SEQUENCE</scope>
</reference>
<proteinExistence type="predicted"/>
<sequence length="192" mass="21833">MILGALQHENMFQFYVGSIARKLTRKVNCSVLLLIKPAEKRVPCKHVVVNGLDAPETPMAIEHAFYVSNLLGAQQITIVEEILTKEIHVDVEDDRSLKKANIIKQRLRHREDSRVNNIVCALPENITKGIKVKTQSIFGKRGYSIGHYAEVVRADLLVMNAPIKTSIWDRIFPHDIEYILSDLPTDLLIVRK</sequence>
<organism evidence="1">
    <name type="scientific">marine sediment metagenome</name>
    <dbReference type="NCBI Taxonomy" id="412755"/>
    <lineage>
        <taxon>unclassified sequences</taxon>
        <taxon>metagenomes</taxon>
        <taxon>ecological metagenomes</taxon>
    </lineage>
</organism>
<accession>A0A0F9VLY6</accession>
<gene>
    <name evidence="1" type="ORF">LCGC14_0071700</name>
</gene>